<gene>
    <name evidence="1" type="ORF">HO173_000122</name>
</gene>
<comment type="caution">
    <text evidence="1">The sequence shown here is derived from an EMBL/GenBank/DDBJ whole genome shotgun (WGS) entry which is preliminary data.</text>
</comment>
<reference evidence="1 2" key="1">
    <citation type="journal article" date="2020" name="Genomics">
        <title>Complete, high-quality genomes from long-read metagenomic sequencing of two wolf lichen thalli reveals enigmatic genome architecture.</title>
        <authorList>
            <person name="McKenzie S.K."/>
            <person name="Walston R.F."/>
            <person name="Allen J.L."/>
        </authorList>
    </citation>
    <scope>NUCLEOTIDE SEQUENCE [LARGE SCALE GENOMIC DNA]</scope>
    <source>
        <strain evidence="1">WasteWater2</strain>
    </source>
</reference>
<evidence type="ECO:0000313" key="2">
    <source>
        <dbReference type="Proteomes" id="UP000578531"/>
    </source>
</evidence>
<dbReference type="Proteomes" id="UP000578531">
    <property type="component" value="Unassembled WGS sequence"/>
</dbReference>
<dbReference type="GeneID" id="59281802"/>
<name>A0A8H6G6E5_9LECA</name>
<proteinExistence type="predicted"/>
<dbReference type="OrthoDB" id="195446at2759"/>
<dbReference type="AlphaFoldDB" id="A0A8H6G6E5"/>
<evidence type="ECO:0000313" key="1">
    <source>
        <dbReference type="EMBL" id="KAF6241412.1"/>
    </source>
</evidence>
<organism evidence="1 2">
    <name type="scientific">Letharia columbiana</name>
    <dbReference type="NCBI Taxonomy" id="112416"/>
    <lineage>
        <taxon>Eukaryota</taxon>
        <taxon>Fungi</taxon>
        <taxon>Dikarya</taxon>
        <taxon>Ascomycota</taxon>
        <taxon>Pezizomycotina</taxon>
        <taxon>Lecanoromycetes</taxon>
        <taxon>OSLEUM clade</taxon>
        <taxon>Lecanoromycetidae</taxon>
        <taxon>Lecanorales</taxon>
        <taxon>Lecanorineae</taxon>
        <taxon>Parmeliaceae</taxon>
        <taxon>Letharia</taxon>
    </lineage>
</organism>
<keyword evidence="2" id="KW-1185">Reference proteome</keyword>
<accession>A0A8H6G6E5</accession>
<protein>
    <submittedName>
        <fullName evidence="1">Uncharacterized protein</fullName>
    </submittedName>
</protein>
<dbReference type="EMBL" id="JACCJC010000001">
    <property type="protein sequence ID" value="KAF6241412.1"/>
    <property type="molecule type" value="Genomic_DNA"/>
</dbReference>
<sequence>MSFGFGVGDFLAASNIAKGVYEACKDGPEEYQRNIERDPHSLLNKKGVKRKPELVGIIRNCRTTMQEL</sequence>
<dbReference type="RefSeq" id="XP_037170652.1">
    <property type="nucleotide sequence ID" value="XM_037302073.1"/>
</dbReference>